<dbReference type="InterPro" id="IPR012675">
    <property type="entry name" value="Beta-grasp_dom_sf"/>
</dbReference>
<evidence type="ECO:0000256" key="4">
    <source>
        <dbReference type="ARBA" id="ARBA00023014"/>
    </source>
</evidence>
<evidence type="ECO:0000313" key="8">
    <source>
        <dbReference type="EMBL" id="MBC8749284.1"/>
    </source>
</evidence>
<keyword evidence="4" id="KW-0411">Iron-sulfur</keyword>
<dbReference type="Gene3D" id="2.40.30.10">
    <property type="entry name" value="Translation factors"/>
    <property type="match status" value="1"/>
</dbReference>
<dbReference type="SUPFAM" id="SSF53706">
    <property type="entry name" value="Formate dehydrogenase/DMSO reductase, domains 1-3"/>
    <property type="match status" value="1"/>
</dbReference>
<dbReference type="InterPro" id="IPR006656">
    <property type="entry name" value="Mopterin_OxRdtase"/>
</dbReference>
<name>A0ABR7PSP7_9BURK</name>
<dbReference type="CDD" id="cd00207">
    <property type="entry name" value="fer2"/>
    <property type="match status" value="1"/>
</dbReference>
<feature type="domain" description="4Fe-4S Mo/W bis-MGD-type" evidence="7">
    <location>
        <begin position="1"/>
        <end position="56"/>
    </location>
</feature>
<dbReference type="Gene3D" id="3.40.50.740">
    <property type="match status" value="1"/>
</dbReference>
<dbReference type="InterPro" id="IPR009010">
    <property type="entry name" value="Asp_de-COase-like_dom_sf"/>
</dbReference>
<sequence>MTEFPGYCTLCRSRCGSVNHVEDGKLIKVTPLAQHPTGGALCAKGRAAPELLASPKRLTTPMRRTAPRDAADPGWIKISWDEALEEITRQLLSIRASDGAEAVAFAVTTPSGTPMVDSFEWVERLVRCFGSPNMIYAIEVCGWHKDYAQKLTFGRGIGVPDWDHTDVIVLWGHNPARTWLAQASRVAQAKQRGARVIVIDPKQDGSGQQADLWLRIRPGADGALAIGAIRHLIETHRYDADFVRRWTNAPCLVDIDTRRLLHANELWPEAVDGALVVIDSDGLPHPYDTRRAMEDAHAVDLHARSALCDRRGEQRRFATVFSLLADAVAIHTTEHVAALTWIDASSIEQFNALFEGGPRLSYHSWTGVGQHTNASATERAIGTLYALTGACDAQGGNVWTVPPSTRRVNDYDLLAPEQQAKALGLEDLPLGPPSLGWITARDFAGAVLRRTPYAVRALVSFGSNLLVSQADSARNRQALQALDFHVHIDPFMNPTAQSADIVLPSTLPWEHEALKIGFEISQAAVEHVQLRPRMLTPLASARTDYEIALDLAVRMGMGDRFFGGDIVAGWNYQLEPLGVTVDTLRAAPTGMRFPQAFGYRKYAAPAADGSDEVKGFDTPSRRVELYSESLLDCGQSPLATFVEPAQSPLRDDADARYPLVLTTAKTGWYVHSSHRHIASLRKKAIDPMVQIGAGLAAARGIAAGDWTQLSTPYGHVVMRAKIDDKLDDRTAIADFGWWQGATAFGREDTPLVGARSANINGILSDCDRDPVSGSVPLRATLCNVQRHATMNRGRWTDWRTFRIVAHEAMARNIARFEFAPVDGGELPDFQPGQHLTIHDAGLGITRAYSLVSGGKAPRTLSIAVKRDGRMSSHLHGLAPGALVELGPPGGTFAMPTRGDRPLILLGSGIGITPFISYLEAIDAEGGDAYPGTTLHYVCRDSGGHAFAARIREIASKLPRVRVVTYYRAPRSTDTLGVDYDRTGDLAFDLIDDDTLARRPLAYLCGSGGFLETATRGLVWRGMPAFDVFAEMFKSEVTVPTNLVPQRVTVSGTGKTFAWRPDLGTILEAADAASVPMPSGCRVGQCESCLVRVVRGTVLHLQPYDGPADGCLTCQAVPLDEVELAP</sequence>
<proteinExistence type="inferred from homology"/>
<dbReference type="InterPro" id="IPR017927">
    <property type="entry name" value="FAD-bd_FR_type"/>
</dbReference>
<evidence type="ECO:0000259" key="7">
    <source>
        <dbReference type="PROSITE" id="PS51669"/>
    </source>
</evidence>
<dbReference type="Pfam" id="PF00970">
    <property type="entry name" value="FAD_binding_6"/>
    <property type="match status" value="1"/>
</dbReference>
<dbReference type="Pfam" id="PF01568">
    <property type="entry name" value="Molydop_binding"/>
    <property type="match status" value="1"/>
</dbReference>
<keyword evidence="2" id="KW-0479">Metal-binding</keyword>
<dbReference type="InterPro" id="IPR039261">
    <property type="entry name" value="FNR_nucleotide-bd"/>
</dbReference>
<dbReference type="SUPFAM" id="SSF52343">
    <property type="entry name" value="Ferredoxin reductase-like, C-terminal NADP-linked domain"/>
    <property type="match status" value="1"/>
</dbReference>
<dbReference type="InterPro" id="IPR008333">
    <property type="entry name" value="Cbr1-like_FAD-bd_dom"/>
</dbReference>
<evidence type="ECO:0000259" key="6">
    <source>
        <dbReference type="PROSITE" id="PS51384"/>
    </source>
</evidence>
<comment type="similarity">
    <text evidence="1">Belongs to the prokaryotic molybdopterin-containing oxidoreductase family.</text>
</comment>
<dbReference type="Gene3D" id="3.30.200.210">
    <property type="match status" value="1"/>
</dbReference>
<evidence type="ECO:0000259" key="5">
    <source>
        <dbReference type="PROSITE" id="PS51085"/>
    </source>
</evidence>
<dbReference type="InterPro" id="IPR001041">
    <property type="entry name" value="2Fe-2S_ferredoxin-type"/>
</dbReference>
<dbReference type="Gene3D" id="3.40.228.10">
    <property type="entry name" value="Dimethylsulfoxide Reductase, domain 2"/>
    <property type="match status" value="1"/>
</dbReference>
<dbReference type="InterPro" id="IPR036010">
    <property type="entry name" value="2Fe-2S_ferredoxin-like_sf"/>
</dbReference>
<dbReference type="Gene3D" id="2.40.40.20">
    <property type="match status" value="1"/>
</dbReference>
<dbReference type="InterPro" id="IPR050612">
    <property type="entry name" value="Prok_Mopterin_Oxidored"/>
</dbReference>
<dbReference type="EMBL" id="VZQQ01000019">
    <property type="protein sequence ID" value="MBC8749284.1"/>
    <property type="molecule type" value="Genomic_DNA"/>
</dbReference>
<dbReference type="SUPFAM" id="SSF63380">
    <property type="entry name" value="Riboflavin synthase domain-like"/>
    <property type="match status" value="1"/>
</dbReference>
<organism evidence="8 9">
    <name type="scientific">Paraburkholderia podalyriae</name>
    <dbReference type="NCBI Taxonomy" id="1938811"/>
    <lineage>
        <taxon>Bacteria</taxon>
        <taxon>Pseudomonadati</taxon>
        <taxon>Pseudomonadota</taxon>
        <taxon>Betaproteobacteria</taxon>
        <taxon>Burkholderiales</taxon>
        <taxon>Burkholderiaceae</taxon>
        <taxon>Paraburkholderia</taxon>
    </lineage>
</organism>
<evidence type="ECO:0000313" key="9">
    <source>
        <dbReference type="Proteomes" id="UP000736373"/>
    </source>
</evidence>
<keyword evidence="3" id="KW-0408">Iron</keyword>
<dbReference type="SMART" id="SM00926">
    <property type="entry name" value="Molybdop_Fe4S4"/>
    <property type="match status" value="1"/>
</dbReference>
<dbReference type="InterPro" id="IPR017938">
    <property type="entry name" value="Riboflavin_synthase-like_b-brl"/>
</dbReference>
<gene>
    <name evidence="8" type="ORF">F6X42_22655</name>
</gene>
<evidence type="ECO:0000256" key="2">
    <source>
        <dbReference type="ARBA" id="ARBA00022723"/>
    </source>
</evidence>
<accession>A0ABR7PSP7</accession>
<protein>
    <submittedName>
        <fullName evidence="8">Molybdopterin-dependent oxidoreductase</fullName>
    </submittedName>
</protein>
<dbReference type="PROSITE" id="PS51085">
    <property type="entry name" value="2FE2S_FER_2"/>
    <property type="match status" value="1"/>
</dbReference>
<keyword evidence="9" id="KW-1185">Reference proteome</keyword>
<dbReference type="Pfam" id="PF00384">
    <property type="entry name" value="Molybdopterin"/>
    <property type="match status" value="1"/>
</dbReference>
<dbReference type="SUPFAM" id="SSF50692">
    <property type="entry name" value="ADC-like"/>
    <property type="match status" value="1"/>
</dbReference>
<dbReference type="PANTHER" id="PTHR43742">
    <property type="entry name" value="TRIMETHYLAMINE-N-OXIDE REDUCTASE"/>
    <property type="match status" value="1"/>
</dbReference>
<dbReference type="Pfam" id="PF04879">
    <property type="entry name" value="Molybdop_Fe4S4"/>
    <property type="match status" value="1"/>
</dbReference>
<dbReference type="SUPFAM" id="SSF54292">
    <property type="entry name" value="2Fe-2S ferredoxin-like"/>
    <property type="match status" value="1"/>
</dbReference>
<dbReference type="Gene3D" id="3.40.50.80">
    <property type="entry name" value="Nucleotide-binding domain of ferredoxin-NADP reductase (FNR) module"/>
    <property type="match status" value="1"/>
</dbReference>
<dbReference type="InterPro" id="IPR006963">
    <property type="entry name" value="Mopterin_OxRdtase_4Fe-4S_dom"/>
</dbReference>
<dbReference type="CDD" id="cd02781">
    <property type="entry name" value="MopB_CT_Acetylene-hydratase"/>
    <property type="match status" value="1"/>
</dbReference>
<dbReference type="PROSITE" id="PS51669">
    <property type="entry name" value="4FE4S_MOW_BIS_MGD"/>
    <property type="match status" value="1"/>
</dbReference>
<dbReference type="Proteomes" id="UP000736373">
    <property type="component" value="Unassembled WGS sequence"/>
</dbReference>
<dbReference type="Gene3D" id="3.10.20.30">
    <property type="match status" value="1"/>
</dbReference>
<dbReference type="PANTHER" id="PTHR43742:SF6">
    <property type="entry name" value="OXIDOREDUCTASE YYAE-RELATED"/>
    <property type="match status" value="1"/>
</dbReference>
<evidence type="ECO:0000256" key="1">
    <source>
        <dbReference type="ARBA" id="ARBA00010312"/>
    </source>
</evidence>
<dbReference type="InterPro" id="IPR037949">
    <property type="entry name" value="MopB_CT_Acetylene-hydratase"/>
</dbReference>
<dbReference type="RefSeq" id="WP_187636292.1">
    <property type="nucleotide sequence ID" value="NZ_VZQQ01000019.1"/>
</dbReference>
<dbReference type="PROSITE" id="PS51384">
    <property type="entry name" value="FAD_FR"/>
    <property type="match status" value="1"/>
</dbReference>
<feature type="domain" description="FAD-binding FR-type" evidence="6">
    <location>
        <begin position="796"/>
        <end position="895"/>
    </location>
</feature>
<comment type="caution">
    <text evidence="8">The sequence shown here is derived from an EMBL/GenBank/DDBJ whole genome shotgun (WGS) entry which is preliminary data.</text>
</comment>
<dbReference type="InterPro" id="IPR006657">
    <property type="entry name" value="MoPterin_dinucl-bd_dom"/>
</dbReference>
<feature type="domain" description="2Fe-2S ferredoxin-type" evidence="5">
    <location>
        <begin position="1045"/>
        <end position="1125"/>
    </location>
</feature>
<dbReference type="Pfam" id="PF00111">
    <property type="entry name" value="Fer2"/>
    <property type="match status" value="1"/>
</dbReference>
<evidence type="ECO:0000256" key="3">
    <source>
        <dbReference type="ARBA" id="ARBA00023004"/>
    </source>
</evidence>
<reference evidence="8 9" key="1">
    <citation type="submission" date="2019-09" db="EMBL/GenBank/DDBJ databases">
        <title>Paraburkholderia podalyriae sp. nov., A South African Podalyria-associated rhizobium.</title>
        <authorList>
            <person name="Mavima L."/>
            <person name="Beukes C.W."/>
            <person name="Palmer M."/>
            <person name="De Meyer S.E."/>
            <person name="James E.K."/>
            <person name="Maluk M."/>
            <person name="Avontuur J.R."/>
            <person name="Chan W.Y."/>
            <person name="Venter S.N."/>
            <person name="Steenkamp E.T."/>
        </authorList>
    </citation>
    <scope>NUCLEOTIDE SEQUENCE [LARGE SCALE GENOMIC DNA]</scope>
    <source>
        <strain evidence="8 9">WC7.3b</strain>
    </source>
</reference>